<organism evidence="1 2">
    <name type="scientific">Microlunatus ginsengisoli</name>
    <dbReference type="NCBI Taxonomy" id="363863"/>
    <lineage>
        <taxon>Bacteria</taxon>
        <taxon>Bacillati</taxon>
        <taxon>Actinomycetota</taxon>
        <taxon>Actinomycetes</taxon>
        <taxon>Propionibacteriales</taxon>
        <taxon>Propionibacteriaceae</taxon>
        <taxon>Microlunatus</taxon>
    </lineage>
</organism>
<dbReference type="Gene3D" id="1.20.120.450">
    <property type="entry name" value="dinb family like domain"/>
    <property type="match status" value="1"/>
</dbReference>
<name>A0ABP6ZKQ0_9ACTN</name>
<dbReference type="Proteomes" id="UP001501490">
    <property type="component" value="Unassembled WGS sequence"/>
</dbReference>
<protein>
    <submittedName>
        <fullName evidence="1">DinB family protein</fullName>
    </submittedName>
</protein>
<accession>A0ABP6ZKQ0</accession>
<proteinExistence type="predicted"/>
<keyword evidence="2" id="KW-1185">Reference proteome</keyword>
<comment type="caution">
    <text evidence="1">The sequence shown here is derived from an EMBL/GenBank/DDBJ whole genome shotgun (WGS) entry which is preliminary data.</text>
</comment>
<dbReference type="RefSeq" id="WP_344801966.1">
    <property type="nucleotide sequence ID" value="NZ_BAABAB010000006.1"/>
</dbReference>
<dbReference type="InterPro" id="IPR007061">
    <property type="entry name" value="MST-like"/>
</dbReference>
<dbReference type="InterPro" id="IPR034660">
    <property type="entry name" value="DinB/YfiT-like"/>
</dbReference>
<gene>
    <name evidence="1" type="ORF">GCM10022236_09750</name>
</gene>
<evidence type="ECO:0000313" key="2">
    <source>
        <dbReference type="Proteomes" id="UP001501490"/>
    </source>
</evidence>
<evidence type="ECO:0000313" key="1">
    <source>
        <dbReference type="EMBL" id="GAA3610122.1"/>
    </source>
</evidence>
<reference evidence="2" key="1">
    <citation type="journal article" date="2019" name="Int. J. Syst. Evol. Microbiol.">
        <title>The Global Catalogue of Microorganisms (GCM) 10K type strain sequencing project: providing services to taxonomists for standard genome sequencing and annotation.</title>
        <authorList>
            <consortium name="The Broad Institute Genomics Platform"/>
            <consortium name="The Broad Institute Genome Sequencing Center for Infectious Disease"/>
            <person name="Wu L."/>
            <person name="Ma J."/>
        </authorList>
    </citation>
    <scope>NUCLEOTIDE SEQUENCE [LARGE SCALE GENOMIC DNA]</scope>
    <source>
        <strain evidence="2">JCM 16929</strain>
    </source>
</reference>
<dbReference type="SUPFAM" id="SSF109854">
    <property type="entry name" value="DinB/YfiT-like putative metalloenzymes"/>
    <property type="match status" value="1"/>
</dbReference>
<dbReference type="EMBL" id="BAABAB010000006">
    <property type="protein sequence ID" value="GAA3610122.1"/>
    <property type="molecule type" value="Genomic_DNA"/>
</dbReference>
<sequence length="171" mass="19139">MTAAEKLRDRLLGQLSAQRDHALGIVAGLDAEAMRRPVLPSGWTVLGLIRHLTLDEERFWFHAVVGAEPTAISFFAGRPDTWYVGPGEPVEEVLGDYRRAIRRSDEIIGSTPLDAPPRWWPDGLFGDWRLADLEEILLHMISEVACHAGHLDAARELIDGRQWLVLDEGRG</sequence>
<dbReference type="Pfam" id="PF04978">
    <property type="entry name" value="MST"/>
    <property type="match status" value="1"/>
</dbReference>